<evidence type="ECO:0000313" key="16">
    <source>
        <dbReference type="Proteomes" id="UP000199729"/>
    </source>
</evidence>
<dbReference type="InterPro" id="IPR003594">
    <property type="entry name" value="HATPase_dom"/>
</dbReference>
<keyword evidence="10" id="KW-0902">Two-component regulatory system</keyword>
<dbReference type="GO" id="GO:0000160">
    <property type="term" value="P:phosphorelay signal transduction system"/>
    <property type="evidence" value="ECO:0007669"/>
    <property type="project" value="UniProtKB-KW"/>
</dbReference>
<dbReference type="InterPro" id="IPR004358">
    <property type="entry name" value="Sig_transdc_His_kin-like_C"/>
</dbReference>
<dbReference type="CDD" id="cd18773">
    <property type="entry name" value="PDC1_HK_sensor"/>
    <property type="match status" value="1"/>
</dbReference>
<feature type="domain" description="Histidine kinase" evidence="13">
    <location>
        <begin position="272"/>
        <end position="478"/>
    </location>
</feature>
<evidence type="ECO:0000256" key="1">
    <source>
        <dbReference type="ARBA" id="ARBA00000085"/>
    </source>
</evidence>
<gene>
    <name evidence="15" type="ORF">VITFI_CDS0934</name>
</gene>
<reference evidence="15 16" key="1">
    <citation type="submission" date="2017-07" db="EMBL/GenBank/DDBJ databases">
        <title>Complete Genome Sequence of the cosmetic ferment Vitreoscilla filiformis (ATCC15551).</title>
        <authorList>
            <person name="Contreras S."/>
            <person name="Sagory-Zalkind P."/>
            <person name="Blanquart H."/>
            <person name="Iltis A."/>
            <person name="Morand S.C."/>
        </authorList>
    </citation>
    <scope>NUCLEOTIDE SEQUENCE [LARGE SCALE GENOMIC DNA]</scope>
    <source>
        <strain evidence="15 16">ATCC 15551</strain>
    </source>
</reference>
<evidence type="ECO:0000256" key="2">
    <source>
        <dbReference type="ARBA" id="ARBA00004651"/>
    </source>
</evidence>
<keyword evidence="16" id="KW-1185">Reference proteome</keyword>
<dbReference type="SUPFAM" id="SSF55874">
    <property type="entry name" value="ATPase domain of HSP90 chaperone/DNA topoisomerase II/histidine kinase"/>
    <property type="match status" value="1"/>
</dbReference>
<dbReference type="InterPro" id="IPR050428">
    <property type="entry name" value="TCS_sensor_his_kinase"/>
</dbReference>
<dbReference type="SMART" id="SM00387">
    <property type="entry name" value="HATPase_c"/>
    <property type="match status" value="1"/>
</dbReference>
<evidence type="ECO:0000256" key="4">
    <source>
        <dbReference type="ARBA" id="ARBA00022475"/>
    </source>
</evidence>
<comment type="catalytic activity">
    <reaction evidence="1">
        <text>ATP + protein L-histidine = ADP + protein N-phospho-L-histidine.</text>
        <dbReference type="EC" id="2.7.13.3"/>
    </reaction>
</comment>
<dbReference type="PRINTS" id="PR00344">
    <property type="entry name" value="BCTRLSENSOR"/>
</dbReference>
<keyword evidence="9 12" id="KW-1133">Transmembrane helix</keyword>
<keyword evidence="11 12" id="KW-0472">Membrane</keyword>
<evidence type="ECO:0000313" key="15">
    <source>
        <dbReference type="EMBL" id="ASM76712.1"/>
    </source>
</evidence>
<keyword evidence="6" id="KW-0808">Transferase</keyword>
<dbReference type="GO" id="GO:0004673">
    <property type="term" value="F:protein histidine kinase activity"/>
    <property type="evidence" value="ECO:0007669"/>
    <property type="project" value="UniProtKB-EC"/>
</dbReference>
<comment type="subcellular location">
    <subcellularLocation>
        <location evidence="2">Cell membrane</location>
        <topology evidence="2">Multi-pass membrane protein</topology>
    </subcellularLocation>
</comment>
<dbReference type="KEGG" id="vff:VITFI_CDS0934"/>
<dbReference type="EMBL" id="CP022423">
    <property type="protein sequence ID" value="ASM76712.1"/>
    <property type="molecule type" value="Genomic_DNA"/>
</dbReference>
<dbReference type="Gene3D" id="3.30.450.20">
    <property type="entry name" value="PAS domain"/>
    <property type="match status" value="1"/>
</dbReference>
<dbReference type="AlphaFoldDB" id="A0A221KCG1"/>
<feature type="transmembrane region" description="Helical" evidence="12">
    <location>
        <begin position="190"/>
        <end position="210"/>
    </location>
</feature>
<keyword evidence="4" id="KW-1003">Cell membrane</keyword>
<keyword evidence="8 15" id="KW-0418">Kinase</keyword>
<feature type="domain" description="HAMP" evidence="14">
    <location>
        <begin position="210"/>
        <end position="265"/>
    </location>
</feature>
<dbReference type="Proteomes" id="UP000199729">
    <property type="component" value="Chromosome"/>
</dbReference>
<evidence type="ECO:0000256" key="6">
    <source>
        <dbReference type="ARBA" id="ARBA00022679"/>
    </source>
</evidence>
<proteinExistence type="predicted"/>
<accession>A0A221KCG1</accession>
<evidence type="ECO:0000256" key="11">
    <source>
        <dbReference type="ARBA" id="ARBA00023136"/>
    </source>
</evidence>
<organism evidence="15 16">
    <name type="scientific">Vitreoscilla filiformis</name>
    <dbReference type="NCBI Taxonomy" id="63"/>
    <lineage>
        <taxon>Bacteria</taxon>
        <taxon>Pseudomonadati</taxon>
        <taxon>Pseudomonadota</taxon>
        <taxon>Betaproteobacteria</taxon>
        <taxon>Neisseriales</taxon>
        <taxon>Neisseriaceae</taxon>
        <taxon>Vitreoscilla</taxon>
    </lineage>
</organism>
<evidence type="ECO:0000256" key="8">
    <source>
        <dbReference type="ARBA" id="ARBA00022777"/>
    </source>
</evidence>
<dbReference type="SUPFAM" id="SSF103190">
    <property type="entry name" value="Sensory domain-like"/>
    <property type="match status" value="1"/>
</dbReference>
<dbReference type="Pfam" id="PF02518">
    <property type="entry name" value="HATPase_c"/>
    <property type="match status" value="1"/>
</dbReference>
<dbReference type="InterPro" id="IPR036890">
    <property type="entry name" value="HATPase_C_sf"/>
</dbReference>
<evidence type="ECO:0000256" key="10">
    <source>
        <dbReference type="ARBA" id="ARBA00023012"/>
    </source>
</evidence>
<dbReference type="Gene3D" id="6.10.340.10">
    <property type="match status" value="1"/>
</dbReference>
<dbReference type="Pfam" id="PF14827">
    <property type="entry name" value="dCache_3"/>
    <property type="match status" value="1"/>
</dbReference>
<protein>
    <recommendedName>
        <fullName evidence="3">histidine kinase</fullName>
        <ecNumber evidence="3">2.7.13.3</ecNumber>
    </recommendedName>
</protein>
<dbReference type="PROSITE" id="PS50109">
    <property type="entry name" value="HIS_KIN"/>
    <property type="match status" value="1"/>
</dbReference>
<dbReference type="Gene3D" id="3.30.565.10">
    <property type="entry name" value="Histidine kinase-like ATPase, C-terminal domain"/>
    <property type="match status" value="1"/>
</dbReference>
<evidence type="ECO:0000256" key="5">
    <source>
        <dbReference type="ARBA" id="ARBA00022553"/>
    </source>
</evidence>
<evidence type="ECO:0000259" key="13">
    <source>
        <dbReference type="PROSITE" id="PS50109"/>
    </source>
</evidence>
<dbReference type="PROSITE" id="PS50885">
    <property type="entry name" value="HAMP"/>
    <property type="match status" value="1"/>
</dbReference>
<dbReference type="InterPro" id="IPR005467">
    <property type="entry name" value="His_kinase_dom"/>
</dbReference>
<dbReference type="Pfam" id="PF00672">
    <property type="entry name" value="HAMP"/>
    <property type="match status" value="1"/>
</dbReference>
<dbReference type="EC" id="2.7.13.3" evidence="3"/>
<name>A0A221KCG1_VITFI</name>
<dbReference type="NCBIfam" id="NF008312">
    <property type="entry name" value="PRK11100.1"/>
    <property type="match status" value="1"/>
</dbReference>
<dbReference type="GO" id="GO:0005886">
    <property type="term" value="C:plasma membrane"/>
    <property type="evidence" value="ECO:0007669"/>
    <property type="project" value="UniProtKB-SubCell"/>
</dbReference>
<evidence type="ECO:0000256" key="9">
    <source>
        <dbReference type="ARBA" id="ARBA00022989"/>
    </source>
</evidence>
<dbReference type="CDD" id="cd00075">
    <property type="entry name" value="HATPase"/>
    <property type="match status" value="1"/>
</dbReference>
<dbReference type="InterPro" id="IPR003660">
    <property type="entry name" value="HAMP_dom"/>
</dbReference>
<evidence type="ECO:0000259" key="14">
    <source>
        <dbReference type="PROSITE" id="PS50885"/>
    </source>
</evidence>
<keyword evidence="5" id="KW-0597">Phosphoprotein</keyword>
<evidence type="ECO:0000256" key="3">
    <source>
        <dbReference type="ARBA" id="ARBA00012438"/>
    </source>
</evidence>
<dbReference type="InterPro" id="IPR029150">
    <property type="entry name" value="dCache_3"/>
</dbReference>
<dbReference type="PANTHER" id="PTHR45436:SF10">
    <property type="entry name" value="HISTIDINE KINASE"/>
    <property type="match status" value="1"/>
</dbReference>
<dbReference type="SMART" id="SM00304">
    <property type="entry name" value="HAMP"/>
    <property type="match status" value="1"/>
</dbReference>
<dbReference type="PANTHER" id="PTHR45436">
    <property type="entry name" value="SENSOR HISTIDINE KINASE YKOH"/>
    <property type="match status" value="1"/>
</dbReference>
<sequence>MMKLGWRLLLAFALVIGAAAFAVARVFVAGITPNVREVMEDGLVDTAHLLAEVATSDLAAMPAGGTLDGSALAHSIQAYRARSVNAPIWGVAKQSLDLRVYVTDRQGRVVFDSAEPSAVGQDYSRWRDVARTLSGQYGARATLQRPEDDRSSVLYVAAPVRHQGELLGVLTVAKPESTVAEFVQRTEDKMLWTGVGLLTLISAVGAVVTWRTVREVRRLRHYAQCVGDPACDASASLRPPALPGELGELARALERMRQRLAGRRQLERDVQGLKQQLQTPLKALADAARGLPEHPTRQAIVTQVEQLRQLTERLLALARLESQAGLTQPTPIDLLALSEQVLAGYFARLQQRHVQVVWQARETVQVPGDAAMLSMALSNLLLNAYQYAPAGSTLELGVSRQGPEAVWCVRDHGLGVSADVLPQLGQRFFALPNPLDDRQGNGLGLALVAQVAALHGGRWQAEPAAPGLRVRLILPRLNPSA</sequence>
<keyword evidence="7 12" id="KW-0812">Transmembrane</keyword>
<evidence type="ECO:0000256" key="7">
    <source>
        <dbReference type="ARBA" id="ARBA00022692"/>
    </source>
</evidence>
<evidence type="ECO:0000256" key="12">
    <source>
        <dbReference type="SAM" id="Phobius"/>
    </source>
</evidence>
<dbReference type="InterPro" id="IPR029151">
    <property type="entry name" value="Sensor-like_sf"/>
</dbReference>